<dbReference type="Pfam" id="PF05729">
    <property type="entry name" value="NACHT"/>
    <property type="match status" value="1"/>
</dbReference>
<dbReference type="InterPro" id="IPR029030">
    <property type="entry name" value="Caspase-like_dom_sf"/>
</dbReference>
<feature type="domain" description="NACHT" evidence="2">
    <location>
        <begin position="381"/>
        <end position="487"/>
    </location>
</feature>
<gene>
    <name evidence="3" type="ORF">F6J89_04260</name>
</gene>
<dbReference type="PROSITE" id="PS00018">
    <property type="entry name" value="EF_HAND_1"/>
    <property type="match status" value="1"/>
</dbReference>
<dbReference type="PANTHER" id="PTHR22576">
    <property type="entry name" value="MUCOSA ASSOCIATED LYMPHOID TISSUE LYMPHOMA TRANSLOCATION PROTEIN 1/PARACASPASE"/>
    <property type="match status" value="1"/>
</dbReference>
<dbReference type="InterPro" id="IPR011600">
    <property type="entry name" value="Pept_C14_caspase"/>
</dbReference>
<comment type="caution">
    <text evidence="3">The sequence shown here is derived from an EMBL/GenBank/DDBJ whole genome shotgun (WGS) entry which is preliminary data.</text>
</comment>
<feature type="transmembrane region" description="Helical" evidence="1">
    <location>
        <begin position="669"/>
        <end position="689"/>
    </location>
</feature>
<organism evidence="3">
    <name type="scientific">Symploca sp. SIO1C4</name>
    <dbReference type="NCBI Taxonomy" id="2607765"/>
    <lineage>
        <taxon>Bacteria</taxon>
        <taxon>Bacillati</taxon>
        <taxon>Cyanobacteriota</taxon>
        <taxon>Cyanophyceae</taxon>
        <taxon>Coleofasciculales</taxon>
        <taxon>Coleofasciculaceae</taxon>
        <taxon>Symploca</taxon>
    </lineage>
</organism>
<dbReference type="EMBL" id="JAAHFQ010000054">
    <property type="protein sequence ID" value="NER26848.1"/>
    <property type="molecule type" value="Genomic_DNA"/>
</dbReference>
<feature type="transmembrane region" description="Helical" evidence="1">
    <location>
        <begin position="646"/>
        <end position="663"/>
    </location>
</feature>
<reference evidence="3" key="1">
    <citation type="submission" date="2019-11" db="EMBL/GenBank/DDBJ databases">
        <title>Genomic insights into an expanded diversity of filamentous marine cyanobacteria reveals the extraordinary biosynthetic potential of Moorea and Okeania.</title>
        <authorList>
            <person name="Ferreira Leao T."/>
            <person name="Wang M."/>
            <person name="Moss N."/>
            <person name="Da Silva R."/>
            <person name="Sanders J."/>
            <person name="Nurk S."/>
            <person name="Gurevich A."/>
            <person name="Humphrey G."/>
            <person name="Reher R."/>
            <person name="Zhu Q."/>
            <person name="Belda-Ferre P."/>
            <person name="Glukhov E."/>
            <person name="Rex R."/>
            <person name="Dorrestein P.C."/>
            <person name="Knight R."/>
            <person name="Pevzner P."/>
            <person name="Gerwick W.H."/>
            <person name="Gerwick L."/>
        </authorList>
    </citation>
    <scope>NUCLEOTIDE SEQUENCE</scope>
    <source>
        <strain evidence="3">SIO1C4</strain>
    </source>
</reference>
<dbReference type="InterPro" id="IPR018247">
    <property type="entry name" value="EF_Hand_1_Ca_BS"/>
</dbReference>
<dbReference type="AlphaFoldDB" id="A0A6B3NCF9"/>
<sequence>MVKIALLIGVSKYHSGLTPLPASTKDVEAMYRVLQNPELGDFDQVNKLVNPNKQEMEEQIEAAFASTRKKDDLVLLFFSGHGVKDERGRLYLANRITRKTEQGELIKATAVAASFIHDIMDNCRSRRQVVILDCCFSGAFAEGLLAKDDGRVDVRTQLGGEGRAILTSSSSMQYSFEQKGLELSIYTNYLVEGIKTGAADQDCDRMISVDELHGYAKEKVQAAVPAMKPEIYAIKEGYKILLAKAPIIETLPLASSEETLPASVPNSGKKNISSAPPPVQAPTDFVPISSNPPTLKESSSLNRQEYRHRQILLNKVRNAWIKGVLEKSLHGQVMIALGLEERLNMVESPAALVWETSNQHQQTLPLGTKVIDQFDELGIGRTLLILGEPGSGKTITLLELARDLINRAERDVNLPMPVVLNLSSWKGGKQTIADWLIVELNNQYQVSKDIGKVWVKEGKLLLLLDGLDEVRNNIRDNCTQALNRFIQQQGETEMVVCSRIKDYAALKSRLHFQAAISVQPLKREQIQQYLTSVGDSVAAVSTALQTDSQLQELAASPLMLNIMAIAYQGMSVEDLPSMNLEQRRQQIFNAYIDRMFSRRGADDRYPKPKAMGWLIWLAQRMVQESQTVFLIERMQPSWLQTSIQRWMYVIGILFIFLLLVWLMADRHYWTLFIQVSSIIFGSLICWFLFGFHSIKTVERLKWSGFYTIKHIAIGGFLGSVLGVVIRIILELTWRLLNPNTPISHSSVESVIRGITFGLSIGLLIGIIRGITGNNIDTKTIPNQGIWQSLKNSIFFALIGFILLAAIANRVTIWSIFFLGTFGLIFGFAAGGGEACVKHLSLRLILYFNKYIPWNYARFLDYATERIFLQKVGGGYIFIHRLLLEHFASMSLNNNRSRPFE</sequence>
<keyword evidence="1" id="KW-0812">Transmembrane</keyword>
<dbReference type="InterPro" id="IPR007111">
    <property type="entry name" value="NACHT_NTPase"/>
</dbReference>
<feature type="transmembrane region" description="Helical" evidence="1">
    <location>
        <begin position="710"/>
        <end position="729"/>
    </location>
</feature>
<proteinExistence type="predicted"/>
<dbReference type="NCBIfam" id="NF047832">
    <property type="entry name" value="caspase_w_EACC1"/>
    <property type="match status" value="1"/>
</dbReference>
<dbReference type="Gene3D" id="3.40.50.1460">
    <property type="match status" value="1"/>
</dbReference>
<accession>A0A6B3NCF9</accession>
<dbReference type="GO" id="GO:0004197">
    <property type="term" value="F:cysteine-type endopeptidase activity"/>
    <property type="evidence" value="ECO:0007669"/>
    <property type="project" value="InterPro"/>
</dbReference>
<feature type="transmembrane region" description="Helical" evidence="1">
    <location>
        <begin position="788"/>
        <end position="806"/>
    </location>
</feature>
<dbReference type="Gene3D" id="3.40.50.300">
    <property type="entry name" value="P-loop containing nucleotide triphosphate hydrolases"/>
    <property type="match status" value="1"/>
</dbReference>
<dbReference type="PANTHER" id="PTHR22576:SF37">
    <property type="entry name" value="MUCOSA-ASSOCIATED LYMPHOID TISSUE LYMPHOMA TRANSLOCATION PROTEIN 1"/>
    <property type="match status" value="1"/>
</dbReference>
<feature type="transmembrane region" description="Helical" evidence="1">
    <location>
        <begin position="749"/>
        <end position="767"/>
    </location>
</feature>
<dbReference type="GO" id="GO:0006508">
    <property type="term" value="P:proteolysis"/>
    <property type="evidence" value="ECO:0007669"/>
    <property type="project" value="InterPro"/>
</dbReference>
<name>A0A6B3NCF9_9CYAN</name>
<evidence type="ECO:0000256" key="1">
    <source>
        <dbReference type="SAM" id="Phobius"/>
    </source>
</evidence>
<dbReference type="SUPFAM" id="SSF52129">
    <property type="entry name" value="Caspase-like"/>
    <property type="match status" value="1"/>
</dbReference>
<feature type="transmembrane region" description="Helical" evidence="1">
    <location>
        <begin position="812"/>
        <end position="836"/>
    </location>
</feature>
<evidence type="ECO:0000313" key="3">
    <source>
        <dbReference type="EMBL" id="NER26848.1"/>
    </source>
</evidence>
<protein>
    <submittedName>
        <fullName evidence="3">NACHT domain-containing protein</fullName>
    </submittedName>
</protein>
<dbReference type="InterPro" id="IPR027417">
    <property type="entry name" value="P-loop_NTPase"/>
</dbReference>
<keyword evidence="1" id="KW-0472">Membrane</keyword>
<evidence type="ECO:0000259" key="2">
    <source>
        <dbReference type="PROSITE" id="PS50837"/>
    </source>
</evidence>
<dbReference type="InterPro" id="IPR052039">
    <property type="entry name" value="Caspase-related_regulators"/>
</dbReference>
<dbReference type="Pfam" id="PF00656">
    <property type="entry name" value="Peptidase_C14"/>
    <property type="match status" value="1"/>
</dbReference>
<dbReference type="SUPFAM" id="SSF52540">
    <property type="entry name" value="P-loop containing nucleoside triphosphate hydrolases"/>
    <property type="match status" value="1"/>
</dbReference>
<dbReference type="PROSITE" id="PS50837">
    <property type="entry name" value="NACHT"/>
    <property type="match status" value="1"/>
</dbReference>
<keyword evidence="1" id="KW-1133">Transmembrane helix</keyword>